<protein>
    <submittedName>
        <fullName evidence="1">Uncharacterized protein</fullName>
    </submittedName>
</protein>
<dbReference type="RefSeq" id="YP_009792458.1">
    <property type="nucleotide sequence ID" value="NC_047858.1"/>
</dbReference>
<accession>A0A2D0VLU7</accession>
<sequence length="214" mass="23953">MFFNNTLLDTQNEDVGLQLLRIEAIARQGLALRGMKTYTTWSSLGLSDNPTALELFNAMPKYSMFTINIERTNTNLGLKPFDTPSSIYAPGILVCTKADRRLELLAHTEHYSCTRTLYSNGVNDTGWGRLQANWSSIPVPEDLTSLDQIKCDGVFFIPHTISGNIQDHPYGGDQILERTSNHFGGTQHYWMIKGAAATNVLYYKSPLATTWKAL</sequence>
<evidence type="ECO:0000313" key="2">
    <source>
        <dbReference type="Proteomes" id="UP000231485"/>
    </source>
</evidence>
<dbReference type="EMBL" id="KU946962">
    <property type="protein sequence ID" value="ANU80132.1"/>
    <property type="molecule type" value="Genomic_DNA"/>
</dbReference>
<name>A0A2D0VLU7_9CAUD</name>
<dbReference type="Proteomes" id="UP000231485">
    <property type="component" value="Genome"/>
</dbReference>
<organism evidence="1 2">
    <name type="scientific">Proteus phage PM 116</name>
    <dbReference type="NCBI Taxonomy" id="1837877"/>
    <lineage>
        <taxon>Viruses</taxon>
        <taxon>Duplodnaviria</taxon>
        <taxon>Heunggongvirae</taxon>
        <taxon>Uroviricota</taxon>
        <taxon>Caudoviricetes</taxon>
        <taxon>Autographivirales</taxon>
        <taxon>Autosignataviridae</taxon>
        <taxon>Molineuxvirinae</taxon>
        <taxon>Acadevirus</taxon>
        <taxon>Acadevirus PM116</taxon>
    </lineage>
</organism>
<dbReference type="GeneID" id="54982663"/>
<evidence type="ECO:0000313" key="1">
    <source>
        <dbReference type="EMBL" id="ANU80132.1"/>
    </source>
</evidence>
<dbReference type="KEGG" id="vg:54982663"/>
<reference evidence="2" key="1">
    <citation type="submission" date="2016-03" db="EMBL/GenBank/DDBJ databases">
        <authorList>
            <person name="Ploux O."/>
        </authorList>
    </citation>
    <scope>NUCLEOTIDE SEQUENCE [LARGE SCALE GENOMIC DNA]</scope>
</reference>
<keyword evidence="2" id="KW-1185">Reference proteome</keyword>
<proteinExistence type="predicted"/>